<feature type="non-terminal residue" evidence="2">
    <location>
        <position position="1"/>
    </location>
</feature>
<evidence type="ECO:0008006" key="3">
    <source>
        <dbReference type="Google" id="ProtNLM"/>
    </source>
</evidence>
<feature type="compositionally biased region" description="Basic and acidic residues" evidence="1">
    <location>
        <begin position="180"/>
        <end position="203"/>
    </location>
</feature>
<name>A0A699JX27_TANCI</name>
<sequence length="271" mass="31070">ASLKRMIIDKYCPRGEIQKLESKYWNLKVKGIDLLNYNHRFQELALMCDRMFLEESAKVERCIYGLLDMIHGSVKASKPQSMQEAIKFATEIMDKKMLTHAERQEIRSLMEEPNLYVPSKIITMMGPVHQSAPTGHYKCDFLKLKNGNQWNQAGNENVVARAYAVGTARTNPNLNVVMGERKLKKDKIRSKPDKNEKRGEAGKSLKQLQWIEEEKRNKTQKEGPETQTQSKSIQVLKNKRKEKGLKCNSMKVLSGGPFLPKDNSCTTKDHS</sequence>
<feature type="compositionally biased region" description="Basic and acidic residues" evidence="1">
    <location>
        <begin position="212"/>
        <end position="224"/>
    </location>
</feature>
<gene>
    <name evidence="2" type="ORF">Tci_630417</name>
</gene>
<evidence type="ECO:0000313" key="2">
    <source>
        <dbReference type="EMBL" id="GFA58445.1"/>
    </source>
</evidence>
<dbReference type="EMBL" id="BKCJ010449941">
    <property type="protein sequence ID" value="GFA58445.1"/>
    <property type="molecule type" value="Genomic_DNA"/>
</dbReference>
<protein>
    <recommendedName>
        <fullName evidence="3">Reverse transcriptase domain-containing protein</fullName>
    </recommendedName>
</protein>
<organism evidence="2">
    <name type="scientific">Tanacetum cinerariifolium</name>
    <name type="common">Dalmatian daisy</name>
    <name type="synonym">Chrysanthemum cinerariifolium</name>
    <dbReference type="NCBI Taxonomy" id="118510"/>
    <lineage>
        <taxon>Eukaryota</taxon>
        <taxon>Viridiplantae</taxon>
        <taxon>Streptophyta</taxon>
        <taxon>Embryophyta</taxon>
        <taxon>Tracheophyta</taxon>
        <taxon>Spermatophyta</taxon>
        <taxon>Magnoliopsida</taxon>
        <taxon>eudicotyledons</taxon>
        <taxon>Gunneridae</taxon>
        <taxon>Pentapetalae</taxon>
        <taxon>asterids</taxon>
        <taxon>campanulids</taxon>
        <taxon>Asterales</taxon>
        <taxon>Asteraceae</taxon>
        <taxon>Asteroideae</taxon>
        <taxon>Anthemideae</taxon>
        <taxon>Anthemidinae</taxon>
        <taxon>Tanacetum</taxon>
    </lineage>
</organism>
<accession>A0A699JX27</accession>
<feature type="region of interest" description="Disordered" evidence="1">
    <location>
        <begin position="180"/>
        <end position="271"/>
    </location>
</feature>
<proteinExistence type="predicted"/>
<comment type="caution">
    <text evidence="2">The sequence shown here is derived from an EMBL/GenBank/DDBJ whole genome shotgun (WGS) entry which is preliminary data.</text>
</comment>
<reference evidence="2" key="1">
    <citation type="journal article" date="2019" name="Sci. Rep.">
        <title>Draft genome of Tanacetum cinerariifolium, the natural source of mosquito coil.</title>
        <authorList>
            <person name="Yamashiro T."/>
            <person name="Shiraishi A."/>
            <person name="Satake H."/>
            <person name="Nakayama K."/>
        </authorList>
    </citation>
    <scope>NUCLEOTIDE SEQUENCE</scope>
</reference>
<feature type="compositionally biased region" description="Polar residues" evidence="1">
    <location>
        <begin position="225"/>
        <end position="235"/>
    </location>
</feature>
<evidence type="ECO:0000256" key="1">
    <source>
        <dbReference type="SAM" id="MobiDB-lite"/>
    </source>
</evidence>
<dbReference type="AlphaFoldDB" id="A0A699JX27"/>